<sequence>AQVGERPHLVVPRRAPVHAGRDHVPALQERHAAHRV</sequence>
<evidence type="ECO:0000313" key="2">
    <source>
        <dbReference type="Proteomes" id="UP000044602"/>
    </source>
</evidence>
<feature type="non-terminal residue" evidence="1">
    <location>
        <position position="1"/>
    </location>
</feature>
<reference evidence="1 2" key="1">
    <citation type="submission" date="2015-05" db="EMBL/GenBank/DDBJ databases">
        <authorList>
            <person name="Wang D.B."/>
            <person name="Wang M."/>
        </authorList>
    </citation>
    <scope>NUCLEOTIDE SEQUENCE [LARGE SCALE GENOMIC DNA]</scope>
    <source>
        <strain evidence="1">VL1</strain>
    </source>
</reference>
<accession>A0A0G4ML78</accession>
<proteinExistence type="predicted"/>
<evidence type="ECO:0000313" key="1">
    <source>
        <dbReference type="EMBL" id="CRK35011.1"/>
    </source>
</evidence>
<gene>
    <name evidence="1" type="ORF">BN1708_019669</name>
</gene>
<name>A0A0G4ML78_VERLO</name>
<dbReference type="AlphaFoldDB" id="A0A0G4ML78"/>
<dbReference type="Proteomes" id="UP000044602">
    <property type="component" value="Unassembled WGS sequence"/>
</dbReference>
<organism evidence="1 2">
    <name type="scientific">Verticillium longisporum</name>
    <name type="common">Verticillium dahliae var. longisporum</name>
    <dbReference type="NCBI Taxonomy" id="100787"/>
    <lineage>
        <taxon>Eukaryota</taxon>
        <taxon>Fungi</taxon>
        <taxon>Dikarya</taxon>
        <taxon>Ascomycota</taxon>
        <taxon>Pezizomycotina</taxon>
        <taxon>Sordariomycetes</taxon>
        <taxon>Hypocreomycetidae</taxon>
        <taxon>Glomerellales</taxon>
        <taxon>Plectosphaerellaceae</taxon>
        <taxon>Verticillium</taxon>
    </lineage>
</organism>
<keyword evidence="2" id="KW-1185">Reference proteome</keyword>
<dbReference type="EMBL" id="CVQH01023333">
    <property type="protein sequence ID" value="CRK35011.1"/>
    <property type="molecule type" value="Genomic_DNA"/>
</dbReference>
<protein>
    <submittedName>
        <fullName evidence="1">Uncharacterized protein</fullName>
    </submittedName>
</protein>